<evidence type="ECO:0000259" key="10">
    <source>
        <dbReference type="Pfam" id="PF13967"/>
    </source>
</evidence>
<feature type="transmembrane region" description="Helical" evidence="8">
    <location>
        <begin position="735"/>
        <end position="757"/>
    </location>
</feature>
<dbReference type="GO" id="GO:0005886">
    <property type="term" value="C:plasma membrane"/>
    <property type="evidence" value="ECO:0007669"/>
    <property type="project" value="TreeGrafter"/>
</dbReference>
<sequence>MANSTDLCPCNMTETSLPFFEPPPPYESDSDSDTTDGGDPMSFFWMFVLNFIILAILCSIYSVLRKKTGDTYKKILTPRALLEDESDDELKALDAKAKCKNTGVSKLPVDPTNTLSYVRSLMALSEDELLPHVGLDGVLFLRVIDMGYHITGVMSIAACVLALVYCFSEENSWIDDSDDGWEIFISLGIVPYASGFLAFPVILSYLCTFAIIAILEIHSKKALALRKNWLEGMAAPGAQFYAIMVRDIPTLDKHETPASTLSFSSFKDSITTCARCTSRGIVSLGSGSYKSSKGGNASVVIEYFSQMYQQGGKGGELAASVVPQLKEVQKLKDQRDKAAIVLEKARTAATMQPRAPDVEVLKAKGAWYKCETLDETVTQHLARLEADLTDMRAQVMSKSSTTAIVILPTIQATQMASKVLHAMMPMSWDATAAPVAEDIDWDKVLAPWWMRYARGVLVPILVFIVLIFFFIPVALLATLCTVANLTDILPFVKPVVEITFIANVLEGFLPGLALTICLAVAPMIFHALSKYRCTPTMSQQVAQAIAHTFLLFVIDVFLGAAFTQAVMGNLEGFVDDFSITSLLEVIGLSIPGSAFLFTSVICAKWSSGVGLEVTRVVKFLLFHVFNLLFKTRTVAQQRDFWRPVPFPYLSQVPWVLFIILLACVYGIVAPLLAPFAWFFFVCSRVLWRNQLLFVYQDPCDTGGSLWSYYISSLVKSLIIAQVMIMAVLITKGSPLLMMLELILVFITVSYSSIGLRVKDSFDSIPMEVAAGMDAKHGDADANKLVLSYIPPVLTE</sequence>
<dbReference type="InterPro" id="IPR032880">
    <property type="entry name" value="CSC1/OSCA1-like_N"/>
</dbReference>
<organism evidence="12">
    <name type="scientific">Polyblepharides amylifera</name>
    <dbReference type="NCBI Taxonomy" id="1486889"/>
    <lineage>
        <taxon>Eukaryota</taxon>
        <taxon>Viridiplantae</taxon>
        <taxon>Chlorophyta</taxon>
        <taxon>Pyramimonadophyceae</taxon>
        <taxon>Pyramimonadales</taxon>
        <taxon>Polyblepharidaceae</taxon>
        <taxon>Polyblepharides</taxon>
    </lineage>
</organism>
<feature type="transmembrane region" description="Helical" evidence="8">
    <location>
        <begin position="185"/>
        <end position="217"/>
    </location>
</feature>
<evidence type="ECO:0000256" key="2">
    <source>
        <dbReference type="ARBA" id="ARBA00007779"/>
    </source>
</evidence>
<dbReference type="InterPro" id="IPR027815">
    <property type="entry name" value="CSC1/OSCA1-like_cyt"/>
</dbReference>
<evidence type="ECO:0000256" key="3">
    <source>
        <dbReference type="ARBA" id="ARBA00022448"/>
    </source>
</evidence>
<feature type="domain" description="CSC1/OSCA1-like 7TM region" evidence="9">
    <location>
        <begin position="456"/>
        <end position="727"/>
    </location>
</feature>
<feature type="domain" description="CSC1/OSCA1-like N-terminal transmembrane" evidence="10">
    <location>
        <begin position="43"/>
        <end position="215"/>
    </location>
</feature>
<evidence type="ECO:0000256" key="6">
    <source>
        <dbReference type="ARBA" id="ARBA00023136"/>
    </source>
</evidence>
<feature type="transmembrane region" description="Helical" evidence="8">
    <location>
        <begin position="708"/>
        <end position="729"/>
    </location>
</feature>
<dbReference type="InterPro" id="IPR003864">
    <property type="entry name" value="CSC1/OSCA1-like_7TM"/>
</dbReference>
<keyword evidence="4 8" id="KW-0812">Transmembrane</keyword>
<gene>
    <name evidence="12" type="ORF">PAMY1081_LOCUS575</name>
</gene>
<dbReference type="PANTHER" id="PTHR13018:SF5">
    <property type="entry name" value="RE44586P"/>
    <property type="match status" value="1"/>
</dbReference>
<feature type="transmembrane region" description="Helical" evidence="8">
    <location>
        <begin position="456"/>
        <end position="485"/>
    </location>
</feature>
<evidence type="ECO:0000256" key="5">
    <source>
        <dbReference type="ARBA" id="ARBA00022989"/>
    </source>
</evidence>
<dbReference type="InterPro" id="IPR045122">
    <property type="entry name" value="Csc1-like"/>
</dbReference>
<feature type="transmembrane region" description="Helical" evidence="8">
    <location>
        <begin position="615"/>
        <end position="634"/>
    </location>
</feature>
<keyword evidence="5 8" id="KW-1133">Transmembrane helix</keyword>
<evidence type="ECO:0000256" key="4">
    <source>
        <dbReference type="ARBA" id="ARBA00022692"/>
    </source>
</evidence>
<evidence type="ECO:0000256" key="1">
    <source>
        <dbReference type="ARBA" id="ARBA00004141"/>
    </source>
</evidence>
<comment type="similarity">
    <text evidence="2">Belongs to the CSC1 (TC 1.A.17) family.</text>
</comment>
<feature type="transmembrane region" description="Helical" evidence="8">
    <location>
        <begin position="654"/>
        <end position="687"/>
    </location>
</feature>
<keyword evidence="3" id="KW-0813">Transport</keyword>
<feature type="region of interest" description="Disordered" evidence="7">
    <location>
        <begin position="14"/>
        <end position="35"/>
    </location>
</feature>
<proteinExistence type="inferred from homology"/>
<feature type="transmembrane region" description="Helical" evidence="8">
    <location>
        <begin position="43"/>
        <end position="64"/>
    </location>
</feature>
<dbReference type="PANTHER" id="PTHR13018">
    <property type="entry name" value="PROBABLE MEMBRANE PROTEIN DUF221-RELATED"/>
    <property type="match status" value="1"/>
</dbReference>
<evidence type="ECO:0000259" key="11">
    <source>
        <dbReference type="Pfam" id="PF14703"/>
    </source>
</evidence>
<dbReference type="GO" id="GO:0005227">
    <property type="term" value="F:calcium-activated cation channel activity"/>
    <property type="evidence" value="ECO:0007669"/>
    <property type="project" value="InterPro"/>
</dbReference>
<dbReference type="Pfam" id="PF14703">
    <property type="entry name" value="PHM7_cyt"/>
    <property type="match status" value="1"/>
</dbReference>
<dbReference type="AlphaFoldDB" id="A0A7R9SX41"/>
<feature type="transmembrane region" description="Helical" evidence="8">
    <location>
        <begin position="146"/>
        <end position="165"/>
    </location>
</feature>
<evidence type="ECO:0008006" key="13">
    <source>
        <dbReference type="Google" id="ProtNLM"/>
    </source>
</evidence>
<feature type="transmembrane region" description="Helical" evidence="8">
    <location>
        <begin position="508"/>
        <end position="529"/>
    </location>
</feature>
<protein>
    <recommendedName>
        <fullName evidence="13">CSC1/OSCA1-like 7TM region domain-containing protein</fullName>
    </recommendedName>
</protein>
<name>A0A7R9SX41_9CHLO</name>
<comment type="subcellular location">
    <subcellularLocation>
        <location evidence="1">Membrane</location>
        <topology evidence="1">Multi-pass membrane protein</topology>
    </subcellularLocation>
</comment>
<feature type="transmembrane region" description="Helical" evidence="8">
    <location>
        <begin position="541"/>
        <end position="562"/>
    </location>
</feature>
<evidence type="ECO:0000313" key="12">
    <source>
        <dbReference type="EMBL" id="CAD8216301.1"/>
    </source>
</evidence>
<dbReference type="Pfam" id="PF02714">
    <property type="entry name" value="RSN1_7TM"/>
    <property type="match status" value="1"/>
</dbReference>
<feature type="transmembrane region" description="Helical" evidence="8">
    <location>
        <begin position="582"/>
        <end position="603"/>
    </location>
</feature>
<reference evidence="12" key="1">
    <citation type="submission" date="2021-01" db="EMBL/GenBank/DDBJ databases">
        <authorList>
            <person name="Corre E."/>
            <person name="Pelletier E."/>
            <person name="Niang G."/>
            <person name="Scheremetjew M."/>
            <person name="Finn R."/>
            <person name="Kale V."/>
            <person name="Holt S."/>
            <person name="Cochrane G."/>
            <person name="Meng A."/>
            <person name="Brown T."/>
            <person name="Cohen L."/>
        </authorList>
    </citation>
    <scope>NUCLEOTIDE SEQUENCE</scope>
    <source>
        <strain evidence="12">CCMP720</strain>
    </source>
</reference>
<evidence type="ECO:0000256" key="7">
    <source>
        <dbReference type="SAM" id="MobiDB-lite"/>
    </source>
</evidence>
<dbReference type="Pfam" id="PF13967">
    <property type="entry name" value="RSN1_TM"/>
    <property type="match status" value="1"/>
</dbReference>
<accession>A0A7R9SX41</accession>
<keyword evidence="6 8" id="KW-0472">Membrane</keyword>
<evidence type="ECO:0000256" key="8">
    <source>
        <dbReference type="SAM" id="Phobius"/>
    </source>
</evidence>
<evidence type="ECO:0000259" key="9">
    <source>
        <dbReference type="Pfam" id="PF02714"/>
    </source>
</evidence>
<dbReference type="EMBL" id="HBDV01000899">
    <property type="protein sequence ID" value="CAD8216301.1"/>
    <property type="molecule type" value="Transcribed_RNA"/>
</dbReference>
<feature type="domain" description="CSC1/OSCA1-like cytosolic" evidence="11">
    <location>
        <begin position="302"/>
        <end position="442"/>
    </location>
</feature>